<dbReference type="OrthoDB" id="1018at2157"/>
<dbReference type="EMBL" id="LN515531">
    <property type="protein sequence ID" value="CEA13486.1"/>
    <property type="molecule type" value="Genomic_DNA"/>
</dbReference>
<dbReference type="InterPro" id="IPR013216">
    <property type="entry name" value="Methyltransf_11"/>
</dbReference>
<dbReference type="GO" id="GO:0032259">
    <property type="term" value="P:methylation"/>
    <property type="evidence" value="ECO:0007669"/>
    <property type="project" value="UniProtKB-KW"/>
</dbReference>
<evidence type="ECO:0000313" key="4">
    <source>
        <dbReference type="EMBL" id="CEA13486.1"/>
    </source>
</evidence>
<dbReference type="PANTHER" id="PTHR43861">
    <property type="entry name" value="TRANS-ACONITATE 2-METHYLTRANSFERASE-RELATED"/>
    <property type="match status" value="1"/>
</dbReference>
<reference evidence="4" key="2">
    <citation type="submission" date="2014-08" db="EMBL/GenBank/DDBJ databases">
        <authorList>
            <person name="Wibberg D."/>
        </authorList>
    </citation>
    <scope>NUCLEOTIDE SEQUENCE</scope>
</reference>
<dbReference type="KEGG" id="mfi:DSM1535_1146"/>
<evidence type="ECO:0000313" key="6">
    <source>
        <dbReference type="Proteomes" id="UP000029661"/>
    </source>
</evidence>
<dbReference type="InterPro" id="IPR029063">
    <property type="entry name" value="SAM-dependent_MTases_sf"/>
</dbReference>
<dbReference type="GO" id="GO:0008168">
    <property type="term" value="F:methyltransferase activity"/>
    <property type="evidence" value="ECO:0007669"/>
    <property type="project" value="UniProtKB-KW"/>
</dbReference>
<dbReference type="RefSeq" id="WP_048072691.1">
    <property type="nucleotide sequence ID" value="NZ_CALCVY010000041.1"/>
</dbReference>
<feature type="domain" description="Methyltransferase type 11" evidence="2">
    <location>
        <begin position="38"/>
        <end position="136"/>
    </location>
</feature>
<gene>
    <name evidence="3" type="ORF">BRM9_2216</name>
    <name evidence="4" type="ORF">DSM1535_1146</name>
    <name evidence="5" type="ORF">ISP06_02560</name>
</gene>
<organism evidence="3 6">
    <name type="scientific">Methanobacterium formicicum</name>
    <dbReference type="NCBI Taxonomy" id="2162"/>
    <lineage>
        <taxon>Archaea</taxon>
        <taxon>Methanobacteriati</taxon>
        <taxon>Methanobacteriota</taxon>
        <taxon>Methanomada group</taxon>
        <taxon>Methanobacteria</taxon>
        <taxon>Methanobacteriales</taxon>
        <taxon>Methanobacteriaceae</taxon>
        <taxon>Methanobacterium</taxon>
    </lineage>
</organism>
<dbReference type="Pfam" id="PF08241">
    <property type="entry name" value="Methyltransf_11"/>
    <property type="match status" value="1"/>
</dbReference>
<accession>A0A089ZE01</accession>
<dbReference type="EMBL" id="CP006933">
    <property type="protein sequence ID" value="AIS33016.1"/>
    <property type="molecule type" value="Genomic_DNA"/>
</dbReference>
<dbReference type="Proteomes" id="UP000606900">
    <property type="component" value="Unassembled WGS sequence"/>
</dbReference>
<dbReference type="KEGG" id="mfc:BRM9_2216"/>
<evidence type="ECO:0000313" key="3">
    <source>
        <dbReference type="EMBL" id="AIS33016.1"/>
    </source>
</evidence>
<evidence type="ECO:0000313" key="5">
    <source>
        <dbReference type="EMBL" id="MBF4474341.1"/>
    </source>
</evidence>
<dbReference type="STRING" id="2162.BRM9_2216"/>
<keyword evidence="1 3" id="KW-0808">Transferase</keyword>
<dbReference type="AlphaFoldDB" id="A0A089ZE01"/>
<dbReference type="Gene3D" id="3.40.50.150">
    <property type="entry name" value="Vaccinia Virus protein VP39"/>
    <property type="match status" value="1"/>
</dbReference>
<name>A0A089ZE01_METFO</name>
<reference evidence="3 6" key="1">
    <citation type="submission" date="2013-12" db="EMBL/GenBank/DDBJ databases">
        <title>The complete genome sequence of Methanobacterium sp. BRM9.</title>
        <authorList>
            <consortium name="Pastoral Greenhouse Gas Research Consortium"/>
            <person name="Kelly W.J."/>
            <person name="Leahy S.C."/>
            <person name="Perry R."/>
            <person name="Li D."/>
            <person name="Altermann E."/>
            <person name="Lambie S.C."/>
            <person name="Attwood G.T."/>
        </authorList>
    </citation>
    <scope>NUCLEOTIDE SEQUENCE [LARGE SCALE GENOMIC DNA]</scope>
    <source>
        <strain evidence="3 6">BRM9</strain>
    </source>
</reference>
<sequence length="189" mass="21794">MLTKFRLKMLNREASSPKNKPVEIIEHLNIYNGNVVGDIGSGGGFFTREFSREVGSKGQVYAIDTHQKSLDYIEDDIQKEGIENVQTILANPDRIKLPEKRVDLFFLRNVFHHISNHIEYFQNLKGSLKDNGKIAFIDYNRKKLSFTGIFGHYTSEIVLLDIMKQAGFSLLEKYDFLPDQLFMIFEKGP</sequence>
<keyword evidence="3" id="KW-0489">Methyltransferase</keyword>
<dbReference type="Proteomes" id="UP000029661">
    <property type="component" value="Chromosome"/>
</dbReference>
<dbReference type="SUPFAM" id="SSF53335">
    <property type="entry name" value="S-adenosyl-L-methionine-dependent methyltransferases"/>
    <property type="match status" value="1"/>
</dbReference>
<dbReference type="PANTHER" id="PTHR43861:SF3">
    <property type="entry name" value="PUTATIVE (AFU_ORTHOLOGUE AFUA_2G14390)-RELATED"/>
    <property type="match status" value="1"/>
</dbReference>
<proteinExistence type="predicted"/>
<protein>
    <submittedName>
        <fullName evidence="3 5">SAM-dependent methyltransferase</fullName>
    </submittedName>
    <submittedName>
        <fullName evidence="4">Type 11 methyltransferase</fullName>
    </submittedName>
</protein>
<dbReference type="CDD" id="cd02440">
    <property type="entry name" value="AdoMet_MTases"/>
    <property type="match status" value="1"/>
</dbReference>
<dbReference type="EMBL" id="JADIIL010000012">
    <property type="protein sequence ID" value="MBF4474341.1"/>
    <property type="molecule type" value="Genomic_DNA"/>
</dbReference>
<evidence type="ECO:0000259" key="2">
    <source>
        <dbReference type="Pfam" id="PF08241"/>
    </source>
</evidence>
<reference evidence="5" key="3">
    <citation type="submission" date="2020-10" db="EMBL/GenBank/DDBJ databases">
        <title>Dehalococcoides mccartyi of a TCE/Cr reducing biochatode.</title>
        <authorList>
            <person name="Matturro B."/>
        </authorList>
    </citation>
    <scope>NUCLEOTIDE SEQUENCE</scope>
    <source>
        <strain evidence="5">Bin2</strain>
    </source>
</reference>
<evidence type="ECO:0000256" key="1">
    <source>
        <dbReference type="ARBA" id="ARBA00022679"/>
    </source>
</evidence>
<dbReference type="PATRIC" id="fig|2162.9.peg.1174"/>
<dbReference type="GeneID" id="24793387"/>